<dbReference type="Proteomes" id="UP000628854">
    <property type="component" value="Unassembled WGS sequence"/>
</dbReference>
<evidence type="ECO:0000313" key="3">
    <source>
        <dbReference type="Proteomes" id="UP000628854"/>
    </source>
</evidence>
<keyword evidence="3" id="KW-1185">Reference proteome</keyword>
<dbReference type="RefSeq" id="WP_084393549.1">
    <property type="nucleotide sequence ID" value="NZ_BMKF01000001.1"/>
</dbReference>
<reference evidence="3" key="1">
    <citation type="journal article" date="2019" name="Int. J. Syst. Evol. Microbiol.">
        <title>The Global Catalogue of Microorganisms (GCM) 10K type strain sequencing project: providing services to taxonomists for standard genome sequencing and annotation.</title>
        <authorList>
            <consortium name="The Broad Institute Genomics Platform"/>
            <consortium name="The Broad Institute Genome Sequencing Center for Infectious Disease"/>
            <person name="Wu L."/>
            <person name="Ma J."/>
        </authorList>
    </citation>
    <scope>NUCLEOTIDE SEQUENCE [LARGE SCALE GENOMIC DNA]</scope>
    <source>
        <strain evidence="3">CGMCC 1.15928</strain>
    </source>
</reference>
<feature type="transmembrane region" description="Helical" evidence="1">
    <location>
        <begin position="7"/>
        <end position="28"/>
    </location>
</feature>
<keyword evidence="1" id="KW-0472">Membrane</keyword>
<proteinExistence type="predicted"/>
<feature type="transmembrane region" description="Helical" evidence="1">
    <location>
        <begin position="40"/>
        <end position="60"/>
    </location>
</feature>
<gene>
    <name evidence="2" type="ORF">GCM10011503_07300</name>
</gene>
<protein>
    <recommendedName>
        <fullName evidence="4">DUF1049 domain-containing protein</fullName>
    </recommendedName>
</protein>
<keyword evidence="1" id="KW-1133">Transmembrane helix</keyword>
<evidence type="ECO:0008006" key="4">
    <source>
        <dbReference type="Google" id="ProtNLM"/>
    </source>
</evidence>
<dbReference type="EMBL" id="BMKF01000001">
    <property type="protein sequence ID" value="GGB61267.1"/>
    <property type="molecule type" value="Genomic_DNA"/>
</dbReference>
<organism evidence="2 3">
    <name type="scientific">Henriciella pelagia</name>
    <dbReference type="NCBI Taxonomy" id="1977912"/>
    <lineage>
        <taxon>Bacteria</taxon>
        <taxon>Pseudomonadati</taxon>
        <taxon>Pseudomonadota</taxon>
        <taxon>Alphaproteobacteria</taxon>
        <taxon>Hyphomonadales</taxon>
        <taxon>Hyphomonadaceae</taxon>
        <taxon>Henriciella</taxon>
    </lineage>
</organism>
<evidence type="ECO:0000313" key="2">
    <source>
        <dbReference type="EMBL" id="GGB61267.1"/>
    </source>
</evidence>
<accession>A0ABQ1J8P7</accession>
<comment type="caution">
    <text evidence="2">The sequence shown here is derived from an EMBL/GenBank/DDBJ whole genome shotgun (WGS) entry which is preliminary data.</text>
</comment>
<name>A0ABQ1J8P7_9PROT</name>
<evidence type="ECO:0000256" key="1">
    <source>
        <dbReference type="SAM" id="Phobius"/>
    </source>
</evidence>
<sequence length="109" mass="12687">MSRKTRTFIYATSAFAIMLFMIVLMAWQQGVDPFHPRTRMYWLAAVVTALYLSLRGALFVERLQYRRSQRQDRVDTPSRLSKNIDDRMAARKARVDAARQKQEQASGNS</sequence>
<keyword evidence="1" id="KW-0812">Transmembrane</keyword>